<protein>
    <submittedName>
        <fullName evidence="5">Serine hydrolase</fullName>
    </submittedName>
</protein>
<accession>A0A1J0GJQ2</accession>
<dbReference type="InterPro" id="IPR001466">
    <property type="entry name" value="Beta-lactam-related"/>
</dbReference>
<dbReference type="GO" id="GO:0016020">
    <property type="term" value="C:membrane"/>
    <property type="evidence" value="ECO:0007669"/>
    <property type="project" value="UniProtKB-SubCell"/>
</dbReference>
<gene>
    <name evidence="5" type="ORF">A7L45_16210</name>
</gene>
<reference evidence="6" key="1">
    <citation type="journal article" date="2016" name="Front. Microbiol.">
        <title>Complete Genome Sequence of Clostridium estertheticum DSM 8809, a Microbe Identified in Spoiled Vacuum Packed Beef.</title>
        <authorList>
            <person name="Yu Z."/>
            <person name="Gunn L."/>
            <person name="Brennan E."/>
            <person name="Reid R."/>
            <person name="Wall P.G."/>
            <person name="Gaora O.P."/>
            <person name="Hurley D."/>
            <person name="Bolton D."/>
            <person name="Fanning S."/>
        </authorList>
    </citation>
    <scope>NUCLEOTIDE SEQUENCE [LARGE SCALE GENOMIC DNA]</scope>
    <source>
        <strain evidence="6">DSM 8809</strain>
    </source>
</reference>
<dbReference type="PANTHER" id="PTHR46825">
    <property type="entry name" value="D-ALANYL-D-ALANINE-CARBOXYPEPTIDASE/ENDOPEPTIDASE AMPH"/>
    <property type="match status" value="1"/>
</dbReference>
<dbReference type="Proteomes" id="UP000182569">
    <property type="component" value="Chromosome"/>
</dbReference>
<keyword evidence="6" id="KW-1185">Reference proteome</keyword>
<dbReference type="AlphaFoldDB" id="A0A1J0GJQ2"/>
<evidence type="ECO:0000313" key="5">
    <source>
        <dbReference type="EMBL" id="APC41511.1"/>
    </source>
</evidence>
<sequence>MKRRIFTLSLSLIMLICTSSITALATNNTSIGPLTTKSVYGLLPENLRTKTSGIVELKKGNINKAKSFSTNDYVDTKAVAEEKAFHMTTDYDSLSVQYALIDNGKIVLSGNSGVYSKENTKALTSHSMYCIGSVSKMFVTTAVMKLVDSGKIKLDTPITEYIKEFKMADDRYKKITVRMLLNHSSGLMGSSFSNTLLLGDNDTYSHDTFLDQLKLQRLKAEPGAYSVYCNDGFTLAQILVEHVTGIDYTTYITNTFASPLKMDDTKTPVSKFDRDRLAKTYCNGISSYLPAENLNAIGAGGVYSSAEDLCTFATTFTKNSNGIISQNAIKAMENKEYLNGIWTDDTDNTLGYGLGWDSVNLYPFNLYNIKALSKDGDSMFYHSNLTVLPEQNMAVAVVTSGGSGSCNQVLAQEILLAALKEKGVISKIKQDKTFVVPEKTTVPTELVKKYEGLYILPSGFIDIKIDKTGTLSLSSPQAPENGTQTLVYTKDGTFVSSEGSASLKFVEETNGKIYMKQTGYQSLKLLGQTTSNLYIAQKENVNKLTDSVSEAWAKREGKKYFLLDEKYSSIFMLSCPKIQVSFTKGLEGYFRSDKIVDNNSAVAILDGPGMLSRDLVDYTFYKKDKFEYLNAGGFTYVEEDAIETFPTKNKFTCTINKEGYGRWYKIGNQSTDKEITVKIPKKAAFAVYDSKGDLVNDSLITRTEKVTLPKDGRIVFLGDALAEFNIEYKE</sequence>
<keyword evidence="3" id="KW-0732">Signal</keyword>
<dbReference type="GO" id="GO:0016787">
    <property type="term" value="F:hydrolase activity"/>
    <property type="evidence" value="ECO:0007669"/>
    <property type="project" value="UniProtKB-KW"/>
</dbReference>
<dbReference type="OrthoDB" id="9797709at2"/>
<dbReference type="KEGG" id="ceu:A7L45_16210"/>
<evidence type="ECO:0000256" key="1">
    <source>
        <dbReference type="ARBA" id="ARBA00004370"/>
    </source>
</evidence>
<dbReference type="InterPro" id="IPR050491">
    <property type="entry name" value="AmpC-like"/>
</dbReference>
<feature type="chain" id="PRO_5009611970" evidence="3">
    <location>
        <begin position="26"/>
        <end position="730"/>
    </location>
</feature>
<dbReference type="Gene3D" id="3.40.710.10">
    <property type="entry name" value="DD-peptidase/beta-lactamase superfamily"/>
    <property type="match status" value="1"/>
</dbReference>
<evidence type="ECO:0000313" key="6">
    <source>
        <dbReference type="Proteomes" id="UP000182569"/>
    </source>
</evidence>
<dbReference type="SUPFAM" id="SSF56601">
    <property type="entry name" value="beta-lactamase/transpeptidase-like"/>
    <property type="match status" value="1"/>
</dbReference>
<keyword evidence="2" id="KW-0472">Membrane</keyword>
<evidence type="ECO:0000259" key="4">
    <source>
        <dbReference type="Pfam" id="PF00144"/>
    </source>
</evidence>
<proteinExistence type="predicted"/>
<name>A0A1J0GJQ2_9CLOT</name>
<dbReference type="PANTHER" id="PTHR46825:SF11">
    <property type="entry name" value="PENICILLIN-BINDING PROTEIN 4"/>
    <property type="match status" value="1"/>
</dbReference>
<dbReference type="STRING" id="1552.A7L45_16210"/>
<dbReference type="EMBL" id="CP015756">
    <property type="protein sequence ID" value="APC41511.1"/>
    <property type="molecule type" value="Genomic_DNA"/>
</dbReference>
<organism evidence="5 6">
    <name type="scientific">Clostridium estertheticum subsp. estertheticum</name>
    <dbReference type="NCBI Taxonomy" id="1552"/>
    <lineage>
        <taxon>Bacteria</taxon>
        <taxon>Bacillati</taxon>
        <taxon>Bacillota</taxon>
        <taxon>Clostridia</taxon>
        <taxon>Eubacteriales</taxon>
        <taxon>Clostridiaceae</taxon>
        <taxon>Clostridium</taxon>
    </lineage>
</organism>
<evidence type="ECO:0000256" key="3">
    <source>
        <dbReference type="SAM" id="SignalP"/>
    </source>
</evidence>
<keyword evidence="5" id="KW-0378">Hydrolase</keyword>
<comment type="subcellular location">
    <subcellularLocation>
        <location evidence="1">Membrane</location>
    </subcellularLocation>
</comment>
<feature type="signal peptide" evidence="3">
    <location>
        <begin position="1"/>
        <end position="25"/>
    </location>
</feature>
<feature type="domain" description="Beta-lactamase-related" evidence="4">
    <location>
        <begin position="88"/>
        <end position="418"/>
    </location>
</feature>
<dbReference type="RefSeq" id="WP_071613803.1">
    <property type="nucleotide sequence ID" value="NZ_CP015756.1"/>
</dbReference>
<evidence type="ECO:0000256" key="2">
    <source>
        <dbReference type="ARBA" id="ARBA00023136"/>
    </source>
</evidence>
<dbReference type="InterPro" id="IPR012338">
    <property type="entry name" value="Beta-lactam/transpept-like"/>
</dbReference>
<dbReference type="Pfam" id="PF00144">
    <property type="entry name" value="Beta-lactamase"/>
    <property type="match status" value="1"/>
</dbReference>